<feature type="domain" description="Cytochrome c" evidence="12">
    <location>
        <begin position="196"/>
        <end position="316"/>
    </location>
</feature>
<dbReference type="SUPFAM" id="SSF46626">
    <property type="entry name" value="Cytochrome c"/>
    <property type="match status" value="2"/>
</dbReference>
<evidence type="ECO:0000313" key="13">
    <source>
        <dbReference type="EMBL" id="RDE24434.1"/>
    </source>
</evidence>
<reference evidence="13 14" key="1">
    <citation type="submission" date="2018-07" db="EMBL/GenBank/DDBJ databases">
        <title>Motiliproteus coralliicola sp. nov., a bacterium isolated from Coral.</title>
        <authorList>
            <person name="Wang G."/>
        </authorList>
    </citation>
    <scope>NUCLEOTIDE SEQUENCE [LARGE SCALE GENOMIC DNA]</scope>
    <source>
        <strain evidence="13 14">C34</strain>
    </source>
</reference>
<evidence type="ECO:0000256" key="1">
    <source>
        <dbReference type="ARBA" id="ARBA00004418"/>
    </source>
</evidence>
<feature type="binding site" description="covalent" evidence="8">
    <location>
        <position position="68"/>
    </location>
    <ligand>
        <name>heme c</name>
        <dbReference type="ChEBI" id="CHEBI:61717"/>
        <label>1</label>
    </ligand>
</feature>
<dbReference type="GO" id="GO:0042597">
    <property type="term" value="C:periplasmic space"/>
    <property type="evidence" value="ECO:0007669"/>
    <property type="project" value="UniProtKB-SubCell"/>
</dbReference>
<keyword evidence="3 9" id="KW-0479">Metal-binding</keyword>
<dbReference type="Proteomes" id="UP000253769">
    <property type="component" value="Unassembled WGS sequence"/>
</dbReference>
<protein>
    <submittedName>
        <fullName evidence="13">Cytochrome B6</fullName>
    </submittedName>
</protein>
<evidence type="ECO:0000256" key="3">
    <source>
        <dbReference type="ARBA" id="ARBA00022723"/>
    </source>
</evidence>
<dbReference type="RefSeq" id="WP_114694021.1">
    <property type="nucleotide sequence ID" value="NZ_QQOH01000001.1"/>
</dbReference>
<feature type="region of interest" description="Disordered" evidence="10">
    <location>
        <begin position="72"/>
        <end position="91"/>
    </location>
</feature>
<dbReference type="PANTHER" id="PTHR30600">
    <property type="entry name" value="CYTOCHROME C PEROXIDASE-RELATED"/>
    <property type="match status" value="1"/>
</dbReference>
<dbReference type="AlphaFoldDB" id="A0A369WV56"/>
<evidence type="ECO:0000256" key="10">
    <source>
        <dbReference type="SAM" id="MobiDB-lite"/>
    </source>
</evidence>
<keyword evidence="7 9" id="KW-0408">Iron</keyword>
<comment type="PTM">
    <text evidence="8">Binds 2 heme groups per subunit.</text>
</comment>
<keyword evidence="5" id="KW-0574">Periplasm</keyword>
<evidence type="ECO:0000313" key="14">
    <source>
        <dbReference type="Proteomes" id="UP000253769"/>
    </source>
</evidence>
<accession>A0A369WV56</accession>
<dbReference type="PROSITE" id="PS51007">
    <property type="entry name" value="CYTC"/>
    <property type="match status" value="2"/>
</dbReference>
<evidence type="ECO:0000256" key="6">
    <source>
        <dbReference type="ARBA" id="ARBA00023002"/>
    </source>
</evidence>
<feature type="binding site" description="axial binding residue" evidence="9">
    <location>
        <position position="291"/>
    </location>
    <ligand>
        <name>heme c</name>
        <dbReference type="ChEBI" id="CHEBI:61717"/>
        <label>2</label>
    </ligand>
    <ligandPart>
        <name>Fe</name>
        <dbReference type="ChEBI" id="CHEBI:18248"/>
    </ligandPart>
</feature>
<dbReference type="InterPro" id="IPR036909">
    <property type="entry name" value="Cyt_c-like_dom_sf"/>
</dbReference>
<feature type="binding site" description="covalent" evidence="8">
    <location>
        <position position="210"/>
    </location>
    <ligand>
        <name>heme c</name>
        <dbReference type="ChEBI" id="CHEBI:61717"/>
        <label>2</label>
    </ligand>
</feature>
<feature type="binding site" description="covalent" evidence="8">
    <location>
        <position position="213"/>
    </location>
    <ligand>
        <name>heme c</name>
        <dbReference type="ChEBI" id="CHEBI:61717"/>
        <label>2</label>
    </ligand>
</feature>
<evidence type="ECO:0000256" key="4">
    <source>
        <dbReference type="ARBA" id="ARBA00022729"/>
    </source>
</evidence>
<keyword evidence="4 11" id="KW-0732">Signal</keyword>
<evidence type="ECO:0000259" key="12">
    <source>
        <dbReference type="PROSITE" id="PS51007"/>
    </source>
</evidence>
<evidence type="ECO:0000256" key="9">
    <source>
        <dbReference type="PIRSR" id="PIRSR000294-2"/>
    </source>
</evidence>
<organism evidence="13 14">
    <name type="scientific">Motiliproteus coralliicola</name>
    <dbReference type="NCBI Taxonomy" id="2283196"/>
    <lineage>
        <taxon>Bacteria</taxon>
        <taxon>Pseudomonadati</taxon>
        <taxon>Pseudomonadota</taxon>
        <taxon>Gammaproteobacteria</taxon>
        <taxon>Oceanospirillales</taxon>
        <taxon>Oceanospirillaceae</taxon>
        <taxon>Motiliproteus</taxon>
    </lineage>
</organism>
<sequence length="324" mass="35790">MLLAVAFKKSLFLLTLFISLLPLATASETKSEPIKPLVADLTIDPKLVALGDQLFHDPRLSKDNSVSCASCHQLSQGGTDDKPRSSGVDGAMGEIKTPTVFNCSYNLAQFWDGRAVTLEEQAAGPIHNPVEMNSSWSEVRAKLSRDPSMVAAFNELFDDGISSDNIATAIATFERSLVTINSRFDRWLQGENSLTEQELQGYRLFQNYGCISCHQGANVGGNMYAYMGAMGDYFESRNSKLTRADLGRFNVTGQEEDRHYFKVPSLRLAAINPPYFHDGSATTLEEAVRIMGLYQLGREIPEAHIQDIIAFLRTLIGEHSKLTP</sequence>
<feature type="chain" id="PRO_5016992567" evidence="11">
    <location>
        <begin position="27"/>
        <end position="324"/>
    </location>
</feature>
<dbReference type="OrthoDB" id="9805202at2"/>
<comment type="subcellular location">
    <subcellularLocation>
        <location evidence="1">Periplasm</location>
    </subcellularLocation>
</comment>
<feature type="domain" description="Cytochrome c" evidence="12">
    <location>
        <begin position="46"/>
        <end position="177"/>
    </location>
</feature>
<evidence type="ECO:0000256" key="8">
    <source>
        <dbReference type="PIRSR" id="PIRSR000294-1"/>
    </source>
</evidence>
<dbReference type="PIRSF" id="PIRSF000294">
    <property type="entry name" value="Cytochrome-c_peroxidase"/>
    <property type="match status" value="1"/>
</dbReference>
<dbReference type="EMBL" id="QQOH01000001">
    <property type="protein sequence ID" value="RDE24434.1"/>
    <property type="molecule type" value="Genomic_DNA"/>
</dbReference>
<dbReference type="Pfam" id="PF03150">
    <property type="entry name" value="CCP_MauG"/>
    <property type="match status" value="1"/>
</dbReference>
<dbReference type="Gene3D" id="1.10.760.10">
    <property type="entry name" value="Cytochrome c-like domain"/>
    <property type="match status" value="2"/>
</dbReference>
<dbReference type="GO" id="GO:0020037">
    <property type="term" value="F:heme binding"/>
    <property type="evidence" value="ECO:0007669"/>
    <property type="project" value="InterPro"/>
</dbReference>
<comment type="cofactor">
    <cofactor evidence="8">
        <name>heme</name>
        <dbReference type="ChEBI" id="CHEBI:30413"/>
    </cofactor>
    <text evidence="8">Binds 2 heme groups.</text>
</comment>
<proteinExistence type="predicted"/>
<gene>
    <name evidence="13" type="ORF">DV711_02275</name>
</gene>
<dbReference type="GO" id="GO:0009055">
    <property type="term" value="F:electron transfer activity"/>
    <property type="evidence" value="ECO:0007669"/>
    <property type="project" value="InterPro"/>
</dbReference>
<feature type="binding site" description="axial binding residue" evidence="9">
    <location>
        <position position="72"/>
    </location>
    <ligand>
        <name>heme c</name>
        <dbReference type="ChEBI" id="CHEBI:61717"/>
        <label>1</label>
    </ligand>
    <ligandPart>
        <name>Fe</name>
        <dbReference type="ChEBI" id="CHEBI:18248"/>
    </ligandPart>
</feature>
<dbReference type="InterPro" id="IPR026259">
    <property type="entry name" value="MauG/Cytc_peroxidase"/>
</dbReference>
<feature type="binding site" description="covalent" evidence="8">
    <location>
        <position position="71"/>
    </location>
    <ligand>
        <name>heme c</name>
        <dbReference type="ChEBI" id="CHEBI:61717"/>
        <label>1</label>
    </ligand>
</feature>
<evidence type="ECO:0000256" key="7">
    <source>
        <dbReference type="ARBA" id="ARBA00023004"/>
    </source>
</evidence>
<feature type="signal peptide" evidence="11">
    <location>
        <begin position="1"/>
        <end position="26"/>
    </location>
</feature>
<comment type="caution">
    <text evidence="13">The sequence shown here is derived from an EMBL/GenBank/DDBJ whole genome shotgun (WGS) entry which is preliminary data.</text>
</comment>
<evidence type="ECO:0000256" key="2">
    <source>
        <dbReference type="ARBA" id="ARBA00022617"/>
    </source>
</evidence>
<evidence type="ECO:0000256" key="11">
    <source>
        <dbReference type="SAM" id="SignalP"/>
    </source>
</evidence>
<keyword evidence="2 8" id="KW-0349">Heme</keyword>
<evidence type="ECO:0000256" key="5">
    <source>
        <dbReference type="ARBA" id="ARBA00022764"/>
    </source>
</evidence>
<dbReference type="PANTHER" id="PTHR30600:SF7">
    <property type="entry name" value="CYTOCHROME C PEROXIDASE-RELATED"/>
    <property type="match status" value="1"/>
</dbReference>
<dbReference type="GO" id="GO:0046872">
    <property type="term" value="F:metal ion binding"/>
    <property type="evidence" value="ECO:0007669"/>
    <property type="project" value="UniProtKB-KW"/>
</dbReference>
<dbReference type="InterPro" id="IPR004852">
    <property type="entry name" value="Di-haem_cyt_c_peroxidsae"/>
</dbReference>
<dbReference type="GO" id="GO:0004130">
    <property type="term" value="F:cytochrome-c peroxidase activity"/>
    <property type="evidence" value="ECO:0007669"/>
    <property type="project" value="TreeGrafter"/>
</dbReference>
<feature type="binding site" description="axial binding residue" evidence="9">
    <location>
        <position position="214"/>
    </location>
    <ligand>
        <name>heme c</name>
        <dbReference type="ChEBI" id="CHEBI:61717"/>
        <label>2</label>
    </ligand>
    <ligandPart>
        <name>Fe</name>
        <dbReference type="ChEBI" id="CHEBI:18248"/>
    </ligandPart>
</feature>
<dbReference type="InterPro" id="IPR009056">
    <property type="entry name" value="Cyt_c-like_dom"/>
</dbReference>
<dbReference type="InterPro" id="IPR051395">
    <property type="entry name" value="Cytochrome_c_Peroxidase/MauG"/>
</dbReference>
<keyword evidence="14" id="KW-1185">Reference proteome</keyword>
<name>A0A369WV56_9GAMM</name>
<keyword evidence="6" id="KW-0560">Oxidoreductase</keyword>